<gene>
    <name evidence="8" type="ORF">ZIOFF_037860</name>
</gene>
<keyword evidence="9" id="KW-1185">Reference proteome</keyword>
<dbReference type="PANTHER" id="PTHR11241">
    <property type="entry name" value="DEOXYURIDINE 5'-TRIPHOSPHATE NUCLEOTIDOHYDROLASE"/>
    <property type="match status" value="1"/>
</dbReference>
<evidence type="ECO:0000256" key="5">
    <source>
        <dbReference type="ARBA" id="ARBA00023080"/>
    </source>
</evidence>
<comment type="caution">
    <text evidence="8">The sequence shown here is derived from an EMBL/GenBank/DDBJ whole genome shotgun (WGS) entry which is preliminary data.</text>
</comment>
<dbReference type="CDD" id="cd07557">
    <property type="entry name" value="trimeric_dUTPase"/>
    <property type="match status" value="1"/>
</dbReference>
<name>A0A8J5GL96_ZINOF</name>
<feature type="region of interest" description="Disordered" evidence="6">
    <location>
        <begin position="629"/>
        <end position="666"/>
    </location>
</feature>
<comment type="similarity">
    <text evidence="2">Belongs to the dUTPase family.</text>
</comment>
<dbReference type="Proteomes" id="UP000734854">
    <property type="component" value="Unassembled WGS sequence"/>
</dbReference>
<dbReference type="Pfam" id="PF00692">
    <property type="entry name" value="dUTPase"/>
    <property type="match status" value="1"/>
</dbReference>
<dbReference type="InterPro" id="IPR008181">
    <property type="entry name" value="dUTPase"/>
</dbReference>
<reference evidence="8 9" key="1">
    <citation type="submission" date="2020-08" db="EMBL/GenBank/DDBJ databases">
        <title>Plant Genome Project.</title>
        <authorList>
            <person name="Zhang R.-G."/>
        </authorList>
    </citation>
    <scope>NUCLEOTIDE SEQUENCE [LARGE SCALE GENOMIC DNA]</scope>
    <source>
        <tissue evidence="8">Rhizome</tissue>
    </source>
</reference>
<evidence type="ECO:0000313" key="8">
    <source>
        <dbReference type="EMBL" id="KAG6505504.1"/>
    </source>
</evidence>
<dbReference type="EMBL" id="JACMSC010000010">
    <property type="protein sequence ID" value="KAG6505504.1"/>
    <property type="molecule type" value="Genomic_DNA"/>
</dbReference>
<dbReference type="InterPro" id="IPR029054">
    <property type="entry name" value="dUTPase-like"/>
</dbReference>
<dbReference type="NCBIfam" id="TIGR00576">
    <property type="entry name" value="dut"/>
    <property type="match status" value="1"/>
</dbReference>
<accession>A0A8J5GL96</accession>
<evidence type="ECO:0000256" key="3">
    <source>
        <dbReference type="ARBA" id="ARBA00012379"/>
    </source>
</evidence>
<dbReference type="GO" id="GO:0046081">
    <property type="term" value="P:dUTP catabolic process"/>
    <property type="evidence" value="ECO:0007669"/>
    <property type="project" value="InterPro"/>
</dbReference>
<evidence type="ECO:0000313" key="9">
    <source>
        <dbReference type="Proteomes" id="UP000734854"/>
    </source>
</evidence>
<protein>
    <recommendedName>
        <fullName evidence="3">dUTP diphosphatase</fullName>
        <ecNumber evidence="3">3.6.1.23</ecNumber>
    </recommendedName>
</protein>
<keyword evidence="5" id="KW-0546">Nucleotide metabolism</keyword>
<organism evidence="8 9">
    <name type="scientific">Zingiber officinale</name>
    <name type="common">Ginger</name>
    <name type="synonym">Amomum zingiber</name>
    <dbReference type="NCBI Taxonomy" id="94328"/>
    <lineage>
        <taxon>Eukaryota</taxon>
        <taxon>Viridiplantae</taxon>
        <taxon>Streptophyta</taxon>
        <taxon>Embryophyta</taxon>
        <taxon>Tracheophyta</taxon>
        <taxon>Spermatophyta</taxon>
        <taxon>Magnoliopsida</taxon>
        <taxon>Liliopsida</taxon>
        <taxon>Zingiberales</taxon>
        <taxon>Zingiberaceae</taxon>
        <taxon>Zingiber</taxon>
    </lineage>
</organism>
<dbReference type="InterPro" id="IPR028919">
    <property type="entry name" value="Viral_movement"/>
</dbReference>
<evidence type="ECO:0000256" key="6">
    <source>
        <dbReference type="SAM" id="MobiDB-lite"/>
    </source>
</evidence>
<keyword evidence="4" id="KW-0378">Hydrolase</keyword>
<dbReference type="GO" id="GO:0004170">
    <property type="term" value="F:dUTP diphosphatase activity"/>
    <property type="evidence" value="ECO:0007669"/>
    <property type="project" value="UniProtKB-EC"/>
</dbReference>
<evidence type="ECO:0000259" key="7">
    <source>
        <dbReference type="Pfam" id="PF00692"/>
    </source>
</evidence>
<dbReference type="EC" id="3.6.1.23" evidence="3"/>
<dbReference type="PANTHER" id="PTHR11241:SF0">
    <property type="entry name" value="DEOXYURIDINE 5'-TRIPHOSPHATE NUCLEOTIDOHYDROLASE"/>
    <property type="match status" value="1"/>
</dbReference>
<comment type="pathway">
    <text evidence="1">Pyrimidine metabolism; dUMP biosynthesis; dUMP from dCTP (dUTP route): step 2/2.</text>
</comment>
<dbReference type="GO" id="GO:0000287">
    <property type="term" value="F:magnesium ion binding"/>
    <property type="evidence" value="ECO:0007669"/>
    <property type="project" value="InterPro"/>
</dbReference>
<dbReference type="SUPFAM" id="SSF51283">
    <property type="entry name" value="dUTPase-like"/>
    <property type="match status" value="1"/>
</dbReference>
<dbReference type="NCBIfam" id="NF001862">
    <property type="entry name" value="PRK00601.1"/>
    <property type="match status" value="1"/>
</dbReference>
<evidence type="ECO:0000256" key="4">
    <source>
        <dbReference type="ARBA" id="ARBA00022801"/>
    </source>
</evidence>
<feature type="domain" description="dUTPase-like" evidence="7">
    <location>
        <begin position="519"/>
        <end position="645"/>
    </location>
</feature>
<sequence>MARLRYEAQRKLSNSRGTRTLESQLNPEAELELSQRQRASLVPAETLYSTNWLEPRHRVYQHYSETRILVTGAQQNLPLINQESYSRLRQEGMQLIHLGLVMIRVHALHRRNAGVNALVVLRDTRWRDDRSIIGTMEIDLSGATQLVYIAPNILISLEDFYHHIELAIQTHGYEEWNSAESNLLITRGLIGRLTNTSYAGFRYNVQNIADYLASTGIHAVAASPRTITELQGMRWILQPPMSSQVRNPQEVRTSTLMDGSISLAFQGYQAVKNSQARRISNFDIEGIGNEGEEEFAGVFVSLIEEYGQPDTNPRWDTLGEPSGSIWEDTPCEEDPVFDLDDLPRTSEEDYLEEDEEEREAYFLGLENLENDYPIISPTSVLQEDNQLPTHWDDSDEESENYWQQVVEQVEQVEEQWSEVQNTAKRLQELSIQEDTTSREGTEPNDWLPYMNTDEVAHVGTDSILEQLESLEYPILRSMVEQATNQNVLASSSAISRTPVVTTPQDELQFIKVKRLTSTAKLPIRRTKGAAGHDIFLDEEIHILPHQQSLAKTGISLAFSEGYYARIAPRSGAAYRLNFSINVGVIDSDFRGEVCLLIHNFSTLTLSLEHGSAIAQLVLEKIMTPPVIEVDELEDTDRGNGSFGSTTRNDPGPGPSPLYSKTSPHGDRRFKASDWKIVKEIKALVQTLPDLELPPENAYIIIETDCSMEGWGDVCKWKLAKYDPKKSEKVCAYASGKFAIIKSTIDAEIHACMEALSAMKIHYLDKKEVSDSVEETQDASDTTKGILGKTIMTLFSKALRLLENEESTATIVYFITVSIWTQRPILPRHPRLSEYGHNHHRFPRPILPRALRHRFHLPDPNWICEHAKWDPIGCSFLASTFIGGVFRQTLEDLHAIKSALMQWAMLLDLDVTKDLEWPSITAAGGIGF</sequence>
<dbReference type="AlphaFoldDB" id="A0A8J5GL96"/>
<proteinExistence type="inferred from homology"/>
<dbReference type="Pfam" id="PF01107">
    <property type="entry name" value="MP"/>
    <property type="match status" value="1"/>
</dbReference>
<dbReference type="SUPFAM" id="SSF56672">
    <property type="entry name" value="DNA/RNA polymerases"/>
    <property type="match status" value="1"/>
</dbReference>
<dbReference type="UniPathway" id="UPA00610">
    <property type="reaction ID" value="UER00666"/>
</dbReference>
<dbReference type="Gene3D" id="2.70.40.10">
    <property type="match status" value="1"/>
</dbReference>
<dbReference type="InterPro" id="IPR036157">
    <property type="entry name" value="dUTPase-like_sf"/>
</dbReference>
<dbReference type="GO" id="GO:0006226">
    <property type="term" value="P:dUMP biosynthetic process"/>
    <property type="evidence" value="ECO:0007669"/>
    <property type="project" value="UniProtKB-UniPathway"/>
</dbReference>
<evidence type="ECO:0000256" key="1">
    <source>
        <dbReference type="ARBA" id="ARBA00005142"/>
    </source>
</evidence>
<dbReference type="InterPro" id="IPR043502">
    <property type="entry name" value="DNA/RNA_pol_sf"/>
</dbReference>
<dbReference type="InterPro" id="IPR033704">
    <property type="entry name" value="dUTPase_trimeric"/>
</dbReference>
<evidence type="ECO:0000256" key="2">
    <source>
        <dbReference type="ARBA" id="ARBA00006581"/>
    </source>
</evidence>